<reference evidence="1" key="1">
    <citation type="submission" date="2021-03" db="EMBL/GenBank/DDBJ databases">
        <authorList>
            <person name="Kim M.K."/>
        </authorList>
    </citation>
    <scope>NUCLEOTIDE SEQUENCE</scope>
    <source>
        <strain evidence="1">BT186</strain>
    </source>
</reference>
<comment type="caution">
    <text evidence="1">The sequence shown here is derived from an EMBL/GenBank/DDBJ whole genome shotgun (WGS) entry which is preliminary data.</text>
</comment>
<sequence length="590" mass="67440">MTRRLLVGFKDLFDSSTPPTLASLLSGVSRFWLLRCVTQLLGYQNQVPAAERTLKMDMERIFGERGLVEKPFAKRAYAHITSFGQQFGKDALNLLHPKPLLQLFEYGFERPDEPHTLSDEELEASLFLACLFVNTPYIDQQSAASTAAEKLLPTPTVPRFALTSMFSDFELINQQPVQVLWAQLIKSTRFFEFLESESRFKPLLQAFLAHYDCATWQDYTRQIAGLVKPVIYADQPGRISVVVAPDAEFEASRAFLAHFALTPGQELDREDFTSLRETPLYEEEPGCFVLIYPVLVVEMLHKGLYFQFNKLNKALPAAEQVSDWRSVYCDFFSEQYLLNALLDASFQGRGLALSGTVIKESKTLKGQGEPDYYFRNGQRAVLFESKDVLVPKDAKAGTDFTAYFEAVRKRFDYETDKKGKRVDKAVRQLLRNVVRLLEKQFPLDTDYDKAELIIYPVLVLHDRLYNVPGLNVLVNDWFQQQMALLAEKGLVVRNVRPVVMVDVDTVLAFHEHFRDQQLVFEDVLEEYFGYLHPDLSRAKSDAEVEKLIMQQAHPFALFLENYAGERGMSPLPKQSLYGLLPIINKGAPEE</sequence>
<keyword evidence="2" id="KW-1185">Reference proteome</keyword>
<dbReference type="AlphaFoldDB" id="A0A939F0E7"/>
<evidence type="ECO:0000313" key="2">
    <source>
        <dbReference type="Proteomes" id="UP000664144"/>
    </source>
</evidence>
<name>A0A939F0E7_9BACT</name>
<dbReference type="EMBL" id="JAFLQZ010000019">
    <property type="protein sequence ID" value="MBO0360467.1"/>
    <property type="molecule type" value="Genomic_DNA"/>
</dbReference>
<dbReference type="Proteomes" id="UP000664144">
    <property type="component" value="Unassembled WGS sequence"/>
</dbReference>
<protein>
    <submittedName>
        <fullName evidence="1">Uncharacterized protein</fullName>
    </submittedName>
</protein>
<dbReference type="RefSeq" id="WP_206986390.1">
    <property type="nucleotide sequence ID" value="NZ_JAFLQZ010000019.1"/>
</dbReference>
<evidence type="ECO:0000313" key="1">
    <source>
        <dbReference type="EMBL" id="MBO0360467.1"/>
    </source>
</evidence>
<proteinExistence type="predicted"/>
<accession>A0A939F0E7</accession>
<organism evidence="1 2">
    <name type="scientific">Hymenobacter telluris</name>
    <dbReference type="NCBI Taxonomy" id="2816474"/>
    <lineage>
        <taxon>Bacteria</taxon>
        <taxon>Pseudomonadati</taxon>
        <taxon>Bacteroidota</taxon>
        <taxon>Cytophagia</taxon>
        <taxon>Cytophagales</taxon>
        <taxon>Hymenobacteraceae</taxon>
        <taxon>Hymenobacter</taxon>
    </lineage>
</organism>
<gene>
    <name evidence="1" type="ORF">J0X19_21070</name>
</gene>